<dbReference type="EMBL" id="JACIDJ010000001">
    <property type="protein sequence ID" value="MBB3897268.1"/>
    <property type="molecule type" value="Genomic_DNA"/>
</dbReference>
<evidence type="ECO:0000313" key="1">
    <source>
        <dbReference type="EMBL" id="MBB3897268.1"/>
    </source>
</evidence>
<proteinExistence type="predicted"/>
<reference evidence="1 2" key="1">
    <citation type="submission" date="2020-08" db="EMBL/GenBank/DDBJ databases">
        <title>Genomic Encyclopedia of Type Strains, Phase IV (KMG-IV): sequencing the most valuable type-strain genomes for metagenomic binning, comparative biology and taxonomic classification.</title>
        <authorList>
            <person name="Goeker M."/>
        </authorList>
    </citation>
    <scope>NUCLEOTIDE SEQUENCE [LARGE SCALE GENOMIC DNA]</scope>
    <source>
        <strain evidence="1 2">DSM 19979</strain>
    </source>
</reference>
<dbReference type="Proteomes" id="UP000553193">
    <property type="component" value="Unassembled WGS sequence"/>
</dbReference>
<dbReference type="AlphaFoldDB" id="A0A840A5N3"/>
<keyword evidence="2" id="KW-1185">Reference proteome</keyword>
<accession>A0A840A5N3</accession>
<dbReference type="RefSeq" id="WP_184382196.1">
    <property type="nucleotide sequence ID" value="NZ_JACIDJ010000001.1"/>
</dbReference>
<organism evidence="1 2">
    <name type="scientific">Roseococcus suduntuyensis</name>
    <dbReference type="NCBI Taxonomy" id="455361"/>
    <lineage>
        <taxon>Bacteria</taxon>
        <taxon>Pseudomonadati</taxon>
        <taxon>Pseudomonadota</taxon>
        <taxon>Alphaproteobacteria</taxon>
        <taxon>Acetobacterales</taxon>
        <taxon>Roseomonadaceae</taxon>
        <taxon>Roseococcus</taxon>
    </lineage>
</organism>
<evidence type="ECO:0000313" key="2">
    <source>
        <dbReference type="Proteomes" id="UP000553193"/>
    </source>
</evidence>
<protein>
    <submittedName>
        <fullName evidence="1">Uncharacterized protein</fullName>
    </submittedName>
</protein>
<comment type="caution">
    <text evidence="1">The sequence shown here is derived from an EMBL/GenBank/DDBJ whole genome shotgun (WGS) entry which is preliminary data.</text>
</comment>
<name>A0A840A5N3_9PROT</name>
<sequence length="269" mass="28322">MSDPVPATVEAEATGEIAEIFADIRATYRIGVVNLIWRHLAVFDGALPWAWASLKPLYVGGHVAAAAAVLRADRPLPEAPRVPAAAWACIGLDPAPVRDVIAAYDRSNPMALAALTLLRESTAPGFVASGTPRAPIFPDEAPIPLPALLALHEMPPHAAEMVLALNAMGSTAEQPILASMYRHMAHWPGALALAHGVLAPLHARGELQAAIAATRELARKEAGRMATLLPRLPPPPDLPRVNAVLDAFIQDAIGRMVVNGGVLGAAFRI</sequence>
<gene>
    <name evidence="1" type="ORF">GGQ83_000694</name>
</gene>